<organism evidence="2 3">
    <name type="scientific">Stylonychia lemnae</name>
    <name type="common">Ciliate</name>
    <dbReference type="NCBI Taxonomy" id="5949"/>
    <lineage>
        <taxon>Eukaryota</taxon>
        <taxon>Sar</taxon>
        <taxon>Alveolata</taxon>
        <taxon>Ciliophora</taxon>
        <taxon>Intramacronucleata</taxon>
        <taxon>Spirotrichea</taxon>
        <taxon>Stichotrichia</taxon>
        <taxon>Sporadotrichida</taxon>
        <taxon>Oxytrichidae</taxon>
        <taxon>Stylonychinae</taxon>
        <taxon>Stylonychia</taxon>
    </lineage>
</organism>
<dbReference type="InParanoid" id="A0A078ACJ2"/>
<keyword evidence="1" id="KW-0732">Signal</keyword>
<evidence type="ECO:0000256" key="1">
    <source>
        <dbReference type="SAM" id="SignalP"/>
    </source>
</evidence>
<accession>A0A078ACJ2</accession>
<protein>
    <submittedName>
        <fullName evidence="2">Uncharacterized protein</fullName>
    </submittedName>
</protein>
<reference evidence="2 3" key="1">
    <citation type="submission" date="2014-06" db="EMBL/GenBank/DDBJ databases">
        <authorList>
            <person name="Swart Estienne"/>
        </authorList>
    </citation>
    <scope>NUCLEOTIDE SEQUENCE [LARGE SCALE GENOMIC DNA]</scope>
    <source>
        <strain evidence="2 3">130c</strain>
    </source>
</reference>
<dbReference type="Proteomes" id="UP000039865">
    <property type="component" value="Unassembled WGS sequence"/>
</dbReference>
<proteinExistence type="predicted"/>
<name>A0A078ACJ2_STYLE</name>
<dbReference type="AlphaFoldDB" id="A0A078ACJ2"/>
<evidence type="ECO:0000313" key="2">
    <source>
        <dbReference type="EMBL" id="CDW78553.1"/>
    </source>
</evidence>
<feature type="signal peptide" evidence="1">
    <location>
        <begin position="1"/>
        <end position="20"/>
    </location>
</feature>
<gene>
    <name evidence="2" type="primary">Contig9746.g10424</name>
    <name evidence="2" type="ORF">STYLEM_7533</name>
</gene>
<keyword evidence="3" id="KW-1185">Reference proteome</keyword>
<evidence type="ECO:0000313" key="3">
    <source>
        <dbReference type="Proteomes" id="UP000039865"/>
    </source>
</evidence>
<dbReference type="EMBL" id="CCKQ01007196">
    <property type="protein sequence ID" value="CDW78553.1"/>
    <property type="molecule type" value="Genomic_DNA"/>
</dbReference>
<sequence length="150" mass="17141">MKGFITLSVVIASMFYQSNANYHIKKLLELNSLAQSNNQTSNNNATTKDLTKYDTYLAYEMLEGLSNSICNITLCDEEERKTQILLLQLQYNANAAIENQVNYMSQVENTKNYFAGTLYDYFVSLPEDQKESYKKQLAGFIRQGVSVLSR</sequence>
<feature type="chain" id="PRO_5001729414" evidence="1">
    <location>
        <begin position="21"/>
        <end position="150"/>
    </location>
</feature>